<dbReference type="OMA" id="GKTGRNW"/>
<dbReference type="OrthoDB" id="1162399at2759"/>
<dbReference type="SUPFAM" id="SSF54427">
    <property type="entry name" value="NTF2-like"/>
    <property type="match status" value="1"/>
</dbReference>
<feature type="region of interest" description="Disordered" evidence="1">
    <location>
        <begin position="251"/>
        <end position="336"/>
    </location>
</feature>
<feature type="compositionally biased region" description="Basic and acidic residues" evidence="1">
    <location>
        <begin position="514"/>
        <end position="523"/>
    </location>
</feature>
<evidence type="ECO:0000256" key="1">
    <source>
        <dbReference type="SAM" id="MobiDB-lite"/>
    </source>
</evidence>
<feature type="compositionally biased region" description="Basic and acidic residues" evidence="1">
    <location>
        <begin position="398"/>
        <end position="412"/>
    </location>
</feature>
<dbReference type="InParanoid" id="G2WYU4"/>
<gene>
    <name evidence="2" type="ORF">VDAG_03186</name>
</gene>
<dbReference type="EMBL" id="DS572699">
    <property type="protein sequence ID" value="EGY21746.1"/>
    <property type="molecule type" value="Genomic_DNA"/>
</dbReference>
<dbReference type="KEGG" id="vda:VDAG_03186"/>
<dbReference type="GeneID" id="20704649"/>
<protein>
    <submittedName>
        <fullName evidence="2">Uncharacterized protein</fullName>
    </submittedName>
</protein>
<dbReference type="eggNOG" id="ENOG502S590">
    <property type="taxonomic scope" value="Eukaryota"/>
</dbReference>
<evidence type="ECO:0000313" key="3">
    <source>
        <dbReference type="Proteomes" id="UP000001611"/>
    </source>
</evidence>
<keyword evidence="3" id="KW-1185">Reference proteome</keyword>
<dbReference type="AlphaFoldDB" id="G2WYU4"/>
<dbReference type="HOGENOM" id="CLU_017360_0_0_1"/>
<feature type="compositionally biased region" description="Polar residues" evidence="1">
    <location>
        <begin position="555"/>
        <end position="577"/>
    </location>
</feature>
<dbReference type="InterPro" id="IPR032710">
    <property type="entry name" value="NTF2-like_dom_sf"/>
</dbReference>
<proteinExistence type="predicted"/>
<feature type="region of interest" description="Disordered" evidence="1">
    <location>
        <begin position="366"/>
        <end position="577"/>
    </location>
</feature>
<dbReference type="Proteomes" id="UP000001611">
    <property type="component" value="Chromosome 6"/>
</dbReference>
<reference evidence="2 3" key="1">
    <citation type="submission" date="2008-03" db="EMBL/GenBank/DDBJ databases">
        <title>The Genome Sequence of Verticillium dahliae VdLs.17.</title>
        <authorList>
            <consortium name="The Broad Institute Genome Sequencing Platform"/>
            <person name="Ma L.-J.J."/>
            <person name="Klosterman S.J."/>
            <person name="Subbarao K."/>
            <person name="Dobinson K."/>
            <person name="Veronese P."/>
            <person name="Kang S."/>
            <person name="Gold S.E."/>
            <person name="Young S."/>
            <person name="Jaffe D."/>
            <person name="Gnerre S."/>
            <person name="Berlin A."/>
            <person name="Heiman D."/>
            <person name="Hepburn T."/>
            <person name="Sykes S."/>
            <person name="Alvarado L."/>
            <person name="Kodira C.D."/>
            <person name="Lander E."/>
            <person name="Galagan J."/>
            <person name="Nusbaum C."/>
            <person name="Birren B."/>
        </authorList>
    </citation>
    <scope>NUCLEOTIDE SEQUENCE [LARGE SCALE GENOMIC DNA]</scope>
    <source>
        <strain evidence="3">VdLs.17 / ATCC MYA-4575 / FGSC 10137</strain>
    </source>
</reference>
<name>G2WYU4_VERDV</name>
<dbReference type="RefSeq" id="XP_009655346.1">
    <property type="nucleotide sequence ID" value="XM_009657051.1"/>
</dbReference>
<feature type="compositionally biased region" description="Basic and acidic residues" evidence="1">
    <location>
        <begin position="425"/>
        <end position="435"/>
    </location>
</feature>
<sequence length="577" mass="63251">MAWNRPDDVVHKLGMRRGVVEEELLRAVLRTLIQVSETLNINLASPRSISLPFAMSATAAYRQFLASPNSALLAANATLHYITTTSTFNGPTDIIKHLSTQRNQLKKHQEDILDVVEGRDALAAEIETALEFVTSGGAYLPGLDDNFLADQKVYFTITHFVTFDAEGKITQIRLTWDQGSLLKQLEIIGKSGRNWPIRDGKEQTKLITTALKASGRIASAPDTNEITIRSRRASQNILRDPHASLSLFASREQQAADETNGQSVVSPYAGTRPHQRSFTDILTDAPAEDPSSPSAGRERAPKIGAGKNFQPQRLFDADPNAPLEPESPEATMSPSKAYRPHPTKYNHFDFADGSDPQDAAAAVAARDAHKPKPAKNGANWSFEDFTTPHKPQPSKAFRHQDVRHWDADKDSGIQETPVHHAPPKPRRDAEAHFEYLDDGLPQPGSRVSGRPRGAGQNEGSHLYENNLYNEDGSAPTPAPNRALGNITNLSDRHKDFDPHFAIEDKSPAPSKVQKPAEEAKKENAGGIHIAGDGMGGRKGTNRDWLYGEDSEPTPKANNGKKQGTSGAQKNSSFNWDF</sequence>
<dbReference type="STRING" id="498257.G2WYU4"/>
<accession>G2WYU4</accession>
<feature type="compositionally biased region" description="Polar residues" evidence="1">
    <location>
        <begin position="251"/>
        <end position="265"/>
    </location>
</feature>
<organism evidence="2 3">
    <name type="scientific">Verticillium dahliae (strain VdLs.17 / ATCC MYA-4575 / FGSC 10137)</name>
    <name type="common">Verticillium wilt</name>
    <dbReference type="NCBI Taxonomy" id="498257"/>
    <lineage>
        <taxon>Eukaryota</taxon>
        <taxon>Fungi</taxon>
        <taxon>Dikarya</taxon>
        <taxon>Ascomycota</taxon>
        <taxon>Pezizomycotina</taxon>
        <taxon>Sordariomycetes</taxon>
        <taxon>Hypocreomycetidae</taxon>
        <taxon>Glomerellales</taxon>
        <taxon>Plectosphaerellaceae</taxon>
        <taxon>Verticillium</taxon>
    </lineage>
</organism>
<feature type="compositionally biased region" description="Basic and acidic residues" evidence="1">
    <location>
        <begin position="490"/>
        <end position="506"/>
    </location>
</feature>
<dbReference type="Gene3D" id="3.10.450.50">
    <property type="match status" value="1"/>
</dbReference>
<evidence type="ECO:0000313" key="2">
    <source>
        <dbReference type="EMBL" id="EGY21746.1"/>
    </source>
</evidence>